<keyword evidence="2 5" id="KW-0812">Transmembrane</keyword>
<keyword evidence="4 5" id="KW-0472">Membrane</keyword>
<proteinExistence type="predicted"/>
<dbReference type="GO" id="GO:0016020">
    <property type="term" value="C:membrane"/>
    <property type="evidence" value="ECO:0007669"/>
    <property type="project" value="UniProtKB-SubCell"/>
</dbReference>
<dbReference type="AlphaFoldDB" id="A0A923L2F0"/>
<keyword evidence="3 5" id="KW-1133">Transmembrane helix</keyword>
<protein>
    <submittedName>
        <fullName evidence="6">Phage holin family protein</fullName>
    </submittedName>
</protein>
<evidence type="ECO:0000313" key="7">
    <source>
        <dbReference type="Proteomes" id="UP000659630"/>
    </source>
</evidence>
<dbReference type="EMBL" id="JACONZ010000005">
    <property type="protein sequence ID" value="MBC5582546.1"/>
    <property type="molecule type" value="Genomic_DNA"/>
</dbReference>
<keyword evidence="7" id="KW-1185">Reference proteome</keyword>
<dbReference type="Proteomes" id="UP000659630">
    <property type="component" value="Unassembled WGS sequence"/>
</dbReference>
<comment type="caution">
    <text evidence="6">The sequence shown here is derived from an EMBL/GenBank/DDBJ whole genome shotgun (WGS) entry which is preliminary data.</text>
</comment>
<dbReference type="InterPro" id="IPR006480">
    <property type="entry name" value="Phage_holin_4_1"/>
</dbReference>
<gene>
    <name evidence="6" type="ORF">H8S23_13620</name>
</gene>
<accession>A0A923L2F0</accession>
<evidence type="ECO:0000256" key="5">
    <source>
        <dbReference type="SAM" id="Phobius"/>
    </source>
</evidence>
<organism evidence="6 7">
    <name type="scientific">Anaerofilum hominis</name>
    <dbReference type="NCBI Taxonomy" id="2763016"/>
    <lineage>
        <taxon>Bacteria</taxon>
        <taxon>Bacillati</taxon>
        <taxon>Bacillota</taxon>
        <taxon>Clostridia</taxon>
        <taxon>Eubacteriales</taxon>
        <taxon>Oscillospiraceae</taxon>
        <taxon>Anaerofilum</taxon>
    </lineage>
</organism>
<comment type="subcellular location">
    <subcellularLocation>
        <location evidence="1">Membrane</location>
        <topology evidence="1">Multi-pass membrane protein</topology>
    </subcellularLocation>
</comment>
<evidence type="ECO:0000256" key="4">
    <source>
        <dbReference type="ARBA" id="ARBA00023136"/>
    </source>
</evidence>
<reference evidence="6" key="1">
    <citation type="submission" date="2020-08" db="EMBL/GenBank/DDBJ databases">
        <title>Genome public.</title>
        <authorList>
            <person name="Liu C."/>
            <person name="Sun Q."/>
        </authorList>
    </citation>
    <scope>NUCLEOTIDE SEQUENCE</scope>
    <source>
        <strain evidence="6">BX8</strain>
    </source>
</reference>
<sequence length="159" mass="16579">METMLTKIKAAMTGVCGVVTAVFGWLGWLVIGWAACMLLDYVTGSIAAARAENWSSAAARDGLYHKLGMIVAVLVGAAADGLLGIIINNLPGIALPFDYNALICPLVLCWYIITELGSITENAAALGAPLPPFLQKILACVQSGTEAAGEKLAGNEKEK</sequence>
<feature type="transmembrane region" description="Helical" evidence="5">
    <location>
        <begin position="12"/>
        <end position="42"/>
    </location>
</feature>
<feature type="transmembrane region" description="Helical" evidence="5">
    <location>
        <begin position="63"/>
        <end position="87"/>
    </location>
</feature>
<name>A0A923L2F0_9FIRM</name>
<evidence type="ECO:0000256" key="1">
    <source>
        <dbReference type="ARBA" id="ARBA00004141"/>
    </source>
</evidence>
<dbReference type="NCBIfam" id="TIGR01593">
    <property type="entry name" value="holin_tox_secr"/>
    <property type="match status" value="1"/>
</dbReference>
<dbReference type="Pfam" id="PF05105">
    <property type="entry name" value="Phage_holin_4_1"/>
    <property type="match status" value="1"/>
</dbReference>
<evidence type="ECO:0000256" key="3">
    <source>
        <dbReference type="ARBA" id="ARBA00022989"/>
    </source>
</evidence>
<evidence type="ECO:0000256" key="2">
    <source>
        <dbReference type="ARBA" id="ARBA00022692"/>
    </source>
</evidence>
<evidence type="ECO:0000313" key="6">
    <source>
        <dbReference type="EMBL" id="MBC5582546.1"/>
    </source>
</evidence>